<protein>
    <submittedName>
        <fullName evidence="1">Uncharacterized protein</fullName>
    </submittedName>
</protein>
<reference evidence="1" key="2">
    <citation type="journal article" date="2015" name="Data Brief">
        <title>Shoot transcriptome of the giant reed, Arundo donax.</title>
        <authorList>
            <person name="Barrero R.A."/>
            <person name="Guerrero F.D."/>
            <person name="Moolhuijzen P."/>
            <person name="Goolsby J.A."/>
            <person name="Tidwell J."/>
            <person name="Bellgard S.E."/>
            <person name="Bellgard M.I."/>
        </authorList>
    </citation>
    <scope>NUCLEOTIDE SEQUENCE</scope>
    <source>
        <tissue evidence="1">Shoot tissue taken approximately 20 cm above the soil surface</tissue>
    </source>
</reference>
<dbReference type="EMBL" id="GBRH01164284">
    <property type="protein sequence ID" value="JAE33612.1"/>
    <property type="molecule type" value="Transcribed_RNA"/>
</dbReference>
<dbReference type="AlphaFoldDB" id="A0A0A9HA72"/>
<organism evidence="1">
    <name type="scientific">Arundo donax</name>
    <name type="common">Giant reed</name>
    <name type="synonym">Donax arundinaceus</name>
    <dbReference type="NCBI Taxonomy" id="35708"/>
    <lineage>
        <taxon>Eukaryota</taxon>
        <taxon>Viridiplantae</taxon>
        <taxon>Streptophyta</taxon>
        <taxon>Embryophyta</taxon>
        <taxon>Tracheophyta</taxon>
        <taxon>Spermatophyta</taxon>
        <taxon>Magnoliopsida</taxon>
        <taxon>Liliopsida</taxon>
        <taxon>Poales</taxon>
        <taxon>Poaceae</taxon>
        <taxon>PACMAD clade</taxon>
        <taxon>Arundinoideae</taxon>
        <taxon>Arundineae</taxon>
        <taxon>Arundo</taxon>
    </lineage>
</organism>
<proteinExistence type="predicted"/>
<evidence type="ECO:0000313" key="1">
    <source>
        <dbReference type="EMBL" id="JAE33612.1"/>
    </source>
</evidence>
<reference evidence="1" key="1">
    <citation type="submission" date="2014-09" db="EMBL/GenBank/DDBJ databases">
        <authorList>
            <person name="Magalhaes I.L.F."/>
            <person name="Oliveira U."/>
            <person name="Santos F.R."/>
            <person name="Vidigal T.H.D.A."/>
            <person name="Brescovit A.D."/>
            <person name="Santos A.J."/>
        </authorList>
    </citation>
    <scope>NUCLEOTIDE SEQUENCE</scope>
    <source>
        <tissue evidence="1">Shoot tissue taken approximately 20 cm above the soil surface</tissue>
    </source>
</reference>
<accession>A0A0A9HA72</accession>
<name>A0A0A9HA72_ARUDO</name>
<sequence length="35" mass="4046">MREYSKSKKVENITLSFHHCSYLFVAFSALQTAHA</sequence>